<name>A0A4P7N5M5_PYROR</name>
<keyword evidence="4 8" id="KW-0812">Transmembrane</keyword>
<dbReference type="PANTHER" id="PTHR31595:SF67">
    <property type="entry name" value="WAX SYNTHASE DOMAIN-CONTAINING PROTEIN"/>
    <property type="match status" value="1"/>
</dbReference>
<dbReference type="GO" id="GO:0006629">
    <property type="term" value="P:lipid metabolic process"/>
    <property type="evidence" value="ECO:0007669"/>
    <property type="project" value="InterPro"/>
</dbReference>
<evidence type="ECO:0000256" key="1">
    <source>
        <dbReference type="ARBA" id="ARBA00004141"/>
    </source>
</evidence>
<feature type="region of interest" description="Disordered" evidence="7">
    <location>
        <begin position="123"/>
        <end position="203"/>
    </location>
</feature>
<organism evidence="10 11">
    <name type="scientific">Pyricularia oryzae</name>
    <name type="common">Rice blast fungus</name>
    <name type="synonym">Magnaporthe oryzae</name>
    <dbReference type="NCBI Taxonomy" id="318829"/>
    <lineage>
        <taxon>Eukaryota</taxon>
        <taxon>Fungi</taxon>
        <taxon>Dikarya</taxon>
        <taxon>Ascomycota</taxon>
        <taxon>Pezizomycotina</taxon>
        <taxon>Sordariomycetes</taxon>
        <taxon>Sordariomycetidae</taxon>
        <taxon>Magnaporthales</taxon>
        <taxon>Pyriculariaceae</taxon>
        <taxon>Pyricularia</taxon>
    </lineage>
</organism>
<feature type="transmembrane region" description="Helical" evidence="8">
    <location>
        <begin position="521"/>
        <end position="539"/>
    </location>
</feature>
<evidence type="ECO:0000313" key="10">
    <source>
        <dbReference type="EMBL" id="QBZ56441.1"/>
    </source>
</evidence>
<dbReference type="EMBL" id="CP034205">
    <property type="protein sequence ID" value="QBZ56441.1"/>
    <property type="molecule type" value="Genomic_DNA"/>
</dbReference>
<evidence type="ECO:0000256" key="2">
    <source>
        <dbReference type="ARBA" id="ARBA00007282"/>
    </source>
</evidence>
<dbReference type="InterPro" id="IPR032805">
    <property type="entry name" value="Wax_synthase_dom"/>
</dbReference>
<protein>
    <recommendedName>
        <fullName evidence="9">Wax synthase domain-containing protein</fullName>
    </recommendedName>
</protein>
<dbReference type="Proteomes" id="UP000294847">
    <property type="component" value="Chromosome 2"/>
</dbReference>
<evidence type="ECO:0000259" key="9">
    <source>
        <dbReference type="Pfam" id="PF13813"/>
    </source>
</evidence>
<evidence type="ECO:0000256" key="6">
    <source>
        <dbReference type="ARBA" id="ARBA00023136"/>
    </source>
</evidence>
<proteinExistence type="inferred from homology"/>
<comment type="subcellular location">
    <subcellularLocation>
        <location evidence="1">Membrane</location>
        <topology evidence="1">Multi-pass membrane protein</topology>
    </subcellularLocation>
</comment>
<feature type="transmembrane region" description="Helical" evidence="8">
    <location>
        <begin position="482"/>
        <end position="501"/>
    </location>
</feature>
<feature type="transmembrane region" description="Helical" evidence="8">
    <location>
        <begin position="39"/>
        <end position="56"/>
    </location>
</feature>
<feature type="domain" description="Wax synthase" evidence="9">
    <location>
        <begin position="405"/>
        <end position="490"/>
    </location>
</feature>
<dbReference type="InterPro" id="IPR044851">
    <property type="entry name" value="Wax_synthase"/>
</dbReference>
<reference evidence="10 11" key="1">
    <citation type="journal article" date="2019" name="Mol. Biol. Evol.">
        <title>Blast fungal genomes show frequent chromosomal changes, gene gains and losses, and effector gene turnover.</title>
        <authorList>
            <person name="Gomez Luciano L.B."/>
            <person name="Jason Tsai I."/>
            <person name="Chuma I."/>
            <person name="Tosa Y."/>
            <person name="Chen Y.H."/>
            <person name="Li J.Y."/>
            <person name="Li M.Y."/>
            <person name="Jade Lu M.Y."/>
            <person name="Nakayashiki H."/>
            <person name="Li W.H."/>
        </authorList>
    </citation>
    <scope>NUCLEOTIDE SEQUENCE [LARGE SCALE GENOMIC DNA]</scope>
    <source>
        <strain evidence="10">MZ5-1-6</strain>
    </source>
</reference>
<evidence type="ECO:0000313" key="11">
    <source>
        <dbReference type="Proteomes" id="UP000294847"/>
    </source>
</evidence>
<evidence type="ECO:0000256" key="5">
    <source>
        <dbReference type="ARBA" id="ARBA00022989"/>
    </source>
</evidence>
<feature type="compositionally biased region" description="Low complexity" evidence="7">
    <location>
        <begin position="182"/>
        <end position="198"/>
    </location>
</feature>
<evidence type="ECO:0000256" key="8">
    <source>
        <dbReference type="SAM" id="Phobius"/>
    </source>
</evidence>
<evidence type="ECO:0000256" key="4">
    <source>
        <dbReference type="ARBA" id="ARBA00022692"/>
    </source>
</evidence>
<keyword evidence="5 8" id="KW-1133">Transmembrane helix</keyword>
<evidence type="ECO:0000256" key="3">
    <source>
        <dbReference type="ARBA" id="ARBA00022679"/>
    </source>
</evidence>
<feature type="transmembrane region" description="Helical" evidence="8">
    <location>
        <begin position="92"/>
        <end position="114"/>
    </location>
</feature>
<dbReference type="AlphaFoldDB" id="A0A4P7N5M5"/>
<keyword evidence="3" id="KW-0808">Transferase</keyword>
<feature type="compositionally biased region" description="Polar residues" evidence="7">
    <location>
        <begin position="142"/>
        <end position="152"/>
    </location>
</feature>
<gene>
    <name evidence="10" type="ORF">PoMZ_01348</name>
</gene>
<feature type="compositionally biased region" description="Polar residues" evidence="7">
    <location>
        <begin position="160"/>
        <end position="181"/>
    </location>
</feature>
<comment type="similarity">
    <text evidence="2">Belongs to the wax synthase family.</text>
</comment>
<dbReference type="GO" id="GO:0008374">
    <property type="term" value="F:O-acyltransferase activity"/>
    <property type="evidence" value="ECO:0007669"/>
    <property type="project" value="InterPro"/>
</dbReference>
<keyword evidence="6 8" id="KW-0472">Membrane</keyword>
<dbReference type="Pfam" id="PF13813">
    <property type="entry name" value="MBOAT_2"/>
    <property type="match status" value="1"/>
</dbReference>
<accession>A0A4P7N5M5</accession>
<feature type="transmembrane region" description="Helical" evidence="8">
    <location>
        <begin position="359"/>
        <end position="380"/>
    </location>
</feature>
<dbReference type="PANTHER" id="PTHR31595">
    <property type="entry name" value="LONG-CHAIN-ALCOHOL O-FATTY-ACYLTRANSFERASE 3-RELATED"/>
    <property type="match status" value="1"/>
</dbReference>
<sequence length="594" mass="66366">MSLTCSSSAAAAAVAHDRELISTLFRERIASGDARPLLIGHSLVANFAIPCLYLAVPHRGRPWLYRARFLVAALVAVLNLEMARHTRSDNLAVTYATGILAAWGTVWVLTSLVLRNPQYDAERVNKRPKQPNGSARGRSDSDQSTPTMSSAASPERAYSSALSSSGVEKGNGVSNGTTNGITNCKTNGATNGTTNGDGSARPLLKRRRKSVRFLVPPDEDIAESLFNNDMEYYWQAFPEDARFRERLSWAYDYYTSWRGSGWNFAIPTIPSFEPPRQSLSGELVQIETIPLRSRAGVSRPVSRRELLLTRLGRPVMAYLALDICATLMKHDPYFRTGRHEVAPPPSAPLAPHLRPALLYIYRSFLAAMIVFNALWALFSLDQVLRRRLMTRLFGRDVRTELWQYSDTFGSFVQILDHGLAGLWGRSWHQTFRIGFTAPSVLLLTGIKSKAAKKLMGSLVAFCISGAMHATGSFTMPRGARPWMPWLFFILAWVGTVTQEGLYHGLGLDRVAPRLPMVARRALNLLFSCAWMLLTCWVFVDDMCRAGMWMFEPVPFSFARAAGLGMPGDEDVWRIKEPLIYWHSGRHWWDTGLAA</sequence>
<dbReference type="GO" id="GO:0016020">
    <property type="term" value="C:membrane"/>
    <property type="evidence" value="ECO:0007669"/>
    <property type="project" value="UniProtKB-SubCell"/>
</dbReference>
<evidence type="ECO:0000256" key="7">
    <source>
        <dbReference type="SAM" id="MobiDB-lite"/>
    </source>
</evidence>